<comment type="caution">
    <text evidence="2">The sequence shown here is derived from an EMBL/GenBank/DDBJ whole genome shotgun (WGS) entry which is preliminary data.</text>
</comment>
<dbReference type="Pfam" id="PF12146">
    <property type="entry name" value="Hydrolase_4"/>
    <property type="match status" value="1"/>
</dbReference>
<dbReference type="InterPro" id="IPR022742">
    <property type="entry name" value="Hydrolase_4"/>
</dbReference>
<gene>
    <name evidence="2" type="ORF">J3R75_003867</name>
</gene>
<dbReference type="RefSeq" id="WP_307265019.1">
    <property type="nucleotide sequence ID" value="NZ_JAUSVL010000001.1"/>
</dbReference>
<dbReference type="SUPFAM" id="SSF53474">
    <property type="entry name" value="alpha/beta-Hydrolases"/>
    <property type="match status" value="1"/>
</dbReference>
<name>A0AAE4AQP9_9BACT</name>
<accession>A0AAE4AQP9</accession>
<keyword evidence="3" id="KW-1185">Reference proteome</keyword>
<sequence>MSILEQSGFIDVSGRAIYGTHYLPADAPPRAALLLVEPFGEEKRCAFRMLVRLARQLATRGVAVMRYDASGTGDSAGKHGEAEWRHWQDELAAQIALARELPGKPPLMLAGARAGALLAAEAAARIAAAGGALRALILLEPLLSGDELLRDLERRQKIKDMMSGGAKNAASAELWSAGQPADFGGFLVGSAMAEQLWAAQLQTSLAATPVDCALQLLRVSGAKNFPPAWQDLVAAVTARAGSSAQVIADKPFWGQLDYYESDVVIDAVTDFVVSHIG</sequence>
<dbReference type="InterPro" id="IPR029058">
    <property type="entry name" value="AB_hydrolase_fold"/>
</dbReference>
<evidence type="ECO:0000313" key="3">
    <source>
        <dbReference type="Proteomes" id="UP001238163"/>
    </source>
</evidence>
<keyword evidence="2" id="KW-0378">Hydrolase</keyword>
<dbReference type="AlphaFoldDB" id="A0AAE4AQP9"/>
<dbReference type="Proteomes" id="UP001238163">
    <property type="component" value="Unassembled WGS sequence"/>
</dbReference>
<proteinExistence type="predicted"/>
<reference evidence="2" key="1">
    <citation type="submission" date="2023-07" db="EMBL/GenBank/DDBJ databases">
        <title>Genomic Encyclopedia of Type Strains, Phase IV (KMG-IV): sequencing the most valuable type-strain genomes for metagenomic binning, comparative biology and taxonomic classification.</title>
        <authorList>
            <person name="Goeker M."/>
        </authorList>
    </citation>
    <scope>NUCLEOTIDE SEQUENCE</scope>
    <source>
        <strain evidence="2">DSM 24202</strain>
    </source>
</reference>
<protein>
    <submittedName>
        <fullName evidence="2">Exosortase A-associated hydrolase 2</fullName>
    </submittedName>
</protein>
<dbReference type="Gene3D" id="3.40.50.1820">
    <property type="entry name" value="alpha/beta hydrolase"/>
    <property type="match status" value="1"/>
</dbReference>
<dbReference type="EMBL" id="JAUSVL010000001">
    <property type="protein sequence ID" value="MDQ0291760.1"/>
    <property type="molecule type" value="Genomic_DNA"/>
</dbReference>
<dbReference type="GO" id="GO:0016787">
    <property type="term" value="F:hydrolase activity"/>
    <property type="evidence" value="ECO:0007669"/>
    <property type="project" value="UniProtKB-KW"/>
</dbReference>
<organism evidence="2 3">
    <name type="scientific">Oligosphaera ethanolica</name>
    <dbReference type="NCBI Taxonomy" id="760260"/>
    <lineage>
        <taxon>Bacteria</taxon>
        <taxon>Pseudomonadati</taxon>
        <taxon>Lentisphaerota</taxon>
        <taxon>Oligosphaeria</taxon>
        <taxon>Oligosphaerales</taxon>
        <taxon>Oligosphaeraceae</taxon>
        <taxon>Oligosphaera</taxon>
    </lineage>
</organism>
<feature type="domain" description="Serine aminopeptidase S33" evidence="1">
    <location>
        <begin position="29"/>
        <end position="148"/>
    </location>
</feature>
<evidence type="ECO:0000259" key="1">
    <source>
        <dbReference type="Pfam" id="PF12146"/>
    </source>
</evidence>
<evidence type="ECO:0000313" key="2">
    <source>
        <dbReference type="EMBL" id="MDQ0291760.1"/>
    </source>
</evidence>